<proteinExistence type="predicted"/>
<organism evidence="1 2">
    <name type="scientific">Erwinia psidii</name>
    <dbReference type="NCBI Taxonomy" id="69224"/>
    <lineage>
        <taxon>Bacteria</taxon>
        <taxon>Pseudomonadati</taxon>
        <taxon>Pseudomonadota</taxon>
        <taxon>Gammaproteobacteria</taxon>
        <taxon>Enterobacterales</taxon>
        <taxon>Erwiniaceae</taxon>
        <taxon>Erwinia</taxon>
    </lineage>
</organism>
<dbReference type="OrthoDB" id="2618185at2"/>
<evidence type="ECO:0000313" key="1">
    <source>
        <dbReference type="EMBL" id="RQM37954.1"/>
    </source>
</evidence>
<dbReference type="Proteomes" id="UP000279457">
    <property type="component" value="Unassembled WGS sequence"/>
</dbReference>
<sequence>MPEYFDLENVYDEQIAPLMTQIITICKTHRIPMMCSFAYKNDDETGMNFCSTALNAFEERLVPEYTRAVRVLRGNDYAIANYAIAIMSGEKGDVHD</sequence>
<evidence type="ECO:0000313" key="2">
    <source>
        <dbReference type="Proteomes" id="UP000279457"/>
    </source>
</evidence>
<dbReference type="EMBL" id="RHHM01000008">
    <property type="protein sequence ID" value="RQM37954.1"/>
    <property type="molecule type" value="Genomic_DNA"/>
</dbReference>
<dbReference type="AlphaFoldDB" id="A0A3N6RXW0"/>
<keyword evidence="2" id="KW-1185">Reference proteome</keyword>
<accession>A0A3N6RXW0</accession>
<comment type="caution">
    <text evidence="1">The sequence shown here is derived from an EMBL/GenBank/DDBJ whole genome shotgun (WGS) entry which is preliminary data.</text>
</comment>
<dbReference type="RefSeq" id="WP_124233309.1">
    <property type="nucleotide sequence ID" value="NZ_RHHM01000008.1"/>
</dbReference>
<name>A0A3N6RXW0_9GAMM</name>
<protein>
    <submittedName>
        <fullName evidence="1">Uncharacterized protein</fullName>
    </submittedName>
</protein>
<gene>
    <name evidence="1" type="ORF">EB241_11755</name>
</gene>
<reference evidence="1 2" key="1">
    <citation type="submission" date="2018-10" db="EMBL/GenBank/DDBJ databases">
        <title>Draft genome sequence for the type isolate of Erwinia psidii, agent causal of bacterial blight in guava (Psidium guajava) and wilt and die-back of Eucalyptus spp.</title>
        <authorList>
            <person name="Hermenegildo P.S."/>
            <person name="Santos S.A."/>
            <person name="Guimaraes L.M.S."/>
            <person name="Vidigal P.M.P."/>
            <person name="Pereira I.C."/>
            <person name="Badel J.L."/>
            <person name="Alfenas-Zerbini P."/>
            <person name="Ferreira M.A.S.V."/>
            <person name="Alfenas A.C."/>
        </authorList>
    </citation>
    <scope>NUCLEOTIDE SEQUENCE [LARGE SCALE GENOMIC DNA]</scope>
    <source>
        <strain evidence="1 2">IBSBF 435</strain>
    </source>
</reference>